<feature type="transmembrane region" description="Helical" evidence="1">
    <location>
        <begin position="45"/>
        <end position="65"/>
    </location>
</feature>
<proteinExistence type="predicted"/>
<accession>A0A2S2RA50</accession>
<organism evidence="2">
    <name type="scientific">Sipha flava</name>
    <name type="common">yellow sugarcane aphid</name>
    <dbReference type="NCBI Taxonomy" id="143950"/>
    <lineage>
        <taxon>Eukaryota</taxon>
        <taxon>Metazoa</taxon>
        <taxon>Ecdysozoa</taxon>
        <taxon>Arthropoda</taxon>
        <taxon>Hexapoda</taxon>
        <taxon>Insecta</taxon>
        <taxon>Pterygota</taxon>
        <taxon>Neoptera</taxon>
        <taxon>Paraneoptera</taxon>
        <taxon>Hemiptera</taxon>
        <taxon>Sternorrhyncha</taxon>
        <taxon>Aphidomorpha</taxon>
        <taxon>Aphidoidea</taxon>
        <taxon>Aphididae</taxon>
        <taxon>Sipha</taxon>
    </lineage>
</organism>
<feature type="transmembrane region" description="Helical" evidence="1">
    <location>
        <begin position="72"/>
        <end position="99"/>
    </location>
</feature>
<sequence length="100" mass="11715">MISYDAVLRFITFLYGFYLFEKSLGLFLYFSMLSTTLFSINLFSSSYYCAVCYFSCFSIYLYVLLCSILQHLYSVFFTVLDNLLTCFVKQMVSVFSIVLL</sequence>
<reference evidence="2" key="1">
    <citation type="submission" date="2018-04" db="EMBL/GenBank/DDBJ databases">
        <title>Transcriptome assembly of Sipha flava.</title>
        <authorList>
            <person name="Scully E.D."/>
            <person name="Geib S.M."/>
            <person name="Palmer N.A."/>
            <person name="Koch K."/>
            <person name="Bradshaw J."/>
            <person name="Heng-Moss T."/>
            <person name="Sarath G."/>
        </authorList>
    </citation>
    <scope>NUCLEOTIDE SEQUENCE</scope>
</reference>
<gene>
    <name evidence="2" type="ORF">g.5349</name>
</gene>
<name>A0A2S2RA50_9HEMI</name>
<protein>
    <submittedName>
        <fullName evidence="2">Uncharacterized protein</fullName>
    </submittedName>
</protein>
<dbReference type="EMBL" id="GGMS01017621">
    <property type="protein sequence ID" value="MBY86824.1"/>
    <property type="molecule type" value="Transcribed_RNA"/>
</dbReference>
<evidence type="ECO:0000313" key="2">
    <source>
        <dbReference type="EMBL" id="MBY86824.1"/>
    </source>
</evidence>
<evidence type="ECO:0000256" key="1">
    <source>
        <dbReference type="SAM" id="Phobius"/>
    </source>
</evidence>
<dbReference type="AlphaFoldDB" id="A0A2S2RA50"/>
<keyword evidence="1" id="KW-1133">Transmembrane helix</keyword>
<keyword evidence="1" id="KW-0812">Transmembrane</keyword>
<keyword evidence="1" id="KW-0472">Membrane</keyword>
<feature type="transmembrane region" description="Helical" evidence="1">
    <location>
        <begin position="12"/>
        <end position="33"/>
    </location>
</feature>